<name>A0ABW4MJB7_9BACI</name>
<protein>
    <submittedName>
        <fullName evidence="2">Uncharacterized protein</fullName>
    </submittedName>
</protein>
<gene>
    <name evidence="2" type="ORF">ACFSFW_00355</name>
</gene>
<feature type="transmembrane region" description="Helical" evidence="1">
    <location>
        <begin position="215"/>
        <end position="237"/>
    </location>
</feature>
<feature type="transmembrane region" description="Helical" evidence="1">
    <location>
        <begin position="186"/>
        <end position="203"/>
    </location>
</feature>
<keyword evidence="3" id="KW-1185">Reference proteome</keyword>
<comment type="caution">
    <text evidence="2">The sequence shown here is derived from an EMBL/GenBank/DDBJ whole genome shotgun (WGS) entry which is preliminary data.</text>
</comment>
<sequence length="278" mass="31817">MNISKGLYHTIYHPRLVIIPLIVNVIQTFIGALGIYFGFTAFSFYHFDTQFPYGIPLVNNEILSIYGPYTNNWLLTSMATLVILLIKSYALSMYLGSMKCFLEGPDNTYSILKIAPYYFKRMILFSIIEHLFSSIIFLLTHTFWPLAIIVILVVLLFSLTPYIIVLEDTTVRDAIVKSPKLLLKNFGALLWIGVVSLFLTILLTRLPFANLIVEYYIVSLLYSMIGTTMIFAVMNCLYKRIYKFSLPSKKVKKSRKFFPPLWIAALLLPLLGALMVSN</sequence>
<keyword evidence="1" id="KW-0472">Membrane</keyword>
<feature type="transmembrane region" description="Helical" evidence="1">
    <location>
        <begin position="257"/>
        <end position="276"/>
    </location>
</feature>
<evidence type="ECO:0000313" key="3">
    <source>
        <dbReference type="Proteomes" id="UP001597227"/>
    </source>
</evidence>
<dbReference type="RefSeq" id="WP_388034388.1">
    <property type="nucleotide sequence ID" value="NZ_JBHUEK010000004.1"/>
</dbReference>
<evidence type="ECO:0000313" key="2">
    <source>
        <dbReference type="EMBL" id="MFD1777130.1"/>
    </source>
</evidence>
<proteinExistence type="predicted"/>
<feature type="transmembrane region" description="Helical" evidence="1">
    <location>
        <begin position="117"/>
        <end position="137"/>
    </location>
</feature>
<feature type="transmembrane region" description="Helical" evidence="1">
    <location>
        <begin position="21"/>
        <end position="47"/>
    </location>
</feature>
<dbReference type="Proteomes" id="UP001597227">
    <property type="component" value="Unassembled WGS sequence"/>
</dbReference>
<keyword evidence="1" id="KW-0812">Transmembrane</keyword>
<feature type="transmembrane region" description="Helical" evidence="1">
    <location>
        <begin position="143"/>
        <end position="165"/>
    </location>
</feature>
<feature type="transmembrane region" description="Helical" evidence="1">
    <location>
        <begin position="73"/>
        <end position="96"/>
    </location>
</feature>
<keyword evidence="1" id="KW-1133">Transmembrane helix</keyword>
<organism evidence="2 3">
    <name type="scientific">Fredinandcohnia salidurans</name>
    <dbReference type="NCBI Taxonomy" id="2595041"/>
    <lineage>
        <taxon>Bacteria</taxon>
        <taxon>Bacillati</taxon>
        <taxon>Bacillota</taxon>
        <taxon>Bacilli</taxon>
        <taxon>Bacillales</taxon>
        <taxon>Bacillaceae</taxon>
        <taxon>Fredinandcohnia</taxon>
    </lineage>
</organism>
<evidence type="ECO:0000256" key="1">
    <source>
        <dbReference type="SAM" id="Phobius"/>
    </source>
</evidence>
<dbReference type="EMBL" id="JBHUEK010000004">
    <property type="protein sequence ID" value="MFD1777130.1"/>
    <property type="molecule type" value="Genomic_DNA"/>
</dbReference>
<reference evidence="3" key="1">
    <citation type="journal article" date="2019" name="Int. J. Syst. Evol. Microbiol.">
        <title>The Global Catalogue of Microorganisms (GCM) 10K type strain sequencing project: providing services to taxonomists for standard genome sequencing and annotation.</title>
        <authorList>
            <consortium name="The Broad Institute Genomics Platform"/>
            <consortium name="The Broad Institute Genome Sequencing Center for Infectious Disease"/>
            <person name="Wu L."/>
            <person name="Ma J."/>
        </authorList>
    </citation>
    <scope>NUCLEOTIDE SEQUENCE [LARGE SCALE GENOMIC DNA]</scope>
    <source>
        <strain evidence="3">CCUG 15531</strain>
    </source>
</reference>
<accession>A0ABW4MJB7</accession>